<dbReference type="KEGG" id="asz:ASN_899"/>
<evidence type="ECO:0000313" key="1">
    <source>
        <dbReference type="EMBL" id="CEF40300.1"/>
    </source>
</evidence>
<sequence length="41" mass="4552">MARGGFYPRSRTGGDGGSIAEELDWGMWGCAQTWRGFQSRL</sequence>
<dbReference type="AlphaFoldDB" id="A0A0U5ERA4"/>
<reference evidence="2" key="1">
    <citation type="submission" date="2014-09" db="EMBL/GenBank/DDBJ databases">
        <authorList>
            <person name="Illeghems K.G."/>
        </authorList>
    </citation>
    <scope>NUCLEOTIDE SEQUENCE [LARGE SCALE GENOMIC DNA]</scope>
    <source>
        <strain evidence="2">108B</strain>
    </source>
</reference>
<organism evidence="1 2">
    <name type="scientific">Acetobacter senegalensis</name>
    <dbReference type="NCBI Taxonomy" id="446692"/>
    <lineage>
        <taxon>Bacteria</taxon>
        <taxon>Pseudomonadati</taxon>
        <taxon>Pseudomonadota</taxon>
        <taxon>Alphaproteobacteria</taxon>
        <taxon>Acetobacterales</taxon>
        <taxon>Acetobacteraceae</taxon>
        <taxon>Acetobacter</taxon>
    </lineage>
</organism>
<protein>
    <submittedName>
        <fullName evidence="1">Uncharacterized protein</fullName>
    </submittedName>
</protein>
<dbReference type="Proteomes" id="UP000056109">
    <property type="component" value="Chromosome I"/>
</dbReference>
<name>A0A0U5ERA4_9PROT</name>
<evidence type="ECO:0000313" key="2">
    <source>
        <dbReference type="Proteomes" id="UP000056109"/>
    </source>
</evidence>
<proteinExistence type="predicted"/>
<dbReference type="EMBL" id="LN606600">
    <property type="protein sequence ID" value="CEF40300.1"/>
    <property type="molecule type" value="Genomic_DNA"/>
</dbReference>
<accession>A0A0U5ERA4</accession>
<keyword evidence="2" id="KW-1185">Reference proteome</keyword>
<gene>
    <name evidence="1" type="ORF">ASN_899</name>
</gene>